<dbReference type="InterPro" id="IPR036282">
    <property type="entry name" value="Glutathione-S-Trfase_C_sf"/>
</dbReference>
<gene>
    <name evidence="2" type="ORF">EDC26_10910</name>
</gene>
<dbReference type="SFLD" id="SFLDG00358">
    <property type="entry name" value="Main_(cytGST)"/>
    <property type="match status" value="1"/>
</dbReference>
<dbReference type="Proteomes" id="UP000295525">
    <property type="component" value="Unassembled WGS sequence"/>
</dbReference>
<accession>A0A4R3LYJ2</accession>
<reference evidence="2 3" key="1">
    <citation type="submission" date="2019-03" db="EMBL/GenBank/DDBJ databases">
        <title>Genomic Encyclopedia of Type Strains, Phase IV (KMG-IV): sequencing the most valuable type-strain genomes for metagenomic binning, comparative biology and taxonomic classification.</title>
        <authorList>
            <person name="Goeker M."/>
        </authorList>
    </citation>
    <scope>NUCLEOTIDE SEQUENCE [LARGE SCALE GENOMIC DNA]</scope>
    <source>
        <strain evidence="2 3">DSM 24591</strain>
    </source>
</reference>
<protein>
    <submittedName>
        <fullName evidence="2">Glutathione S-transferase</fullName>
    </submittedName>
</protein>
<dbReference type="PROSITE" id="PS50404">
    <property type="entry name" value="GST_NTER"/>
    <property type="match status" value="1"/>
</dbReference>
<dbReference type="Pfam" id="PF14834">
    <property type="entry name" value="GST_C_4"/>
    <property type="match status" value="1"/>
</dbReference>
<dbReference type="GO" id="GO:0006559">
    <property type="term" value="P:L-phenylalanine catabolic process"/>
    <property type="evidence" value="ECO:0007669"/>
    <property type="project" value="TreeGrafter"/>
</dbReference>
<dbReference type="SUPFAM" id="SSF52833">
    <property type="entry name" value="Thioredoxin-like"/>
    <property type="match status" value="1"/>
</dbReference>
<feature type="domain" description="GST N-terminal" evidence="1">
    <location>
        <begin position="4"/>
        <end position="85"/>
    </location>
</feature>
<evidence type="ECO:0000313" key="2">
    <source>
        <dbReference type="EMBL" id="TCT05722.1"/>
    </source>
</evidence>
<dbReference type="CDD" id="cd03195">
    <property type="entry name" value="GST_C_4"/>
    <property type="match status" value="1"/>
</dbReference>
<dbReference type="Pfam" id="PF13417">
    <property type="entry name" value="GST_N_3"/>
    <property type="match status" value="1"/>
</dbReference>
<dbReference type="GO" id="GO:0004364">
    <property type="term" value="F:glutathione transferase activity"/>
    <property type="evidence" value="ECO:0007669"/>
    <property type="project" value="TreeGrafter"/>
</dbReference>
<dbReference type="OrthoDB" id="8857552at2"/>
<dbReference type="Gene3D" id="1.20.1050.10">
    <property type="match status" value="1"/>
</dbReference>
<proteinExistence type="predicted"/>
<keyword evidence="2" id="KW-0808">Transferase</keyword>
<dbReference type="InterPro" id="IPR036249">
    <property type="entry name" value="Thioredoxin-like_sf"/>
</dbReference>
<dbReference type="SFLD" id="SFLDS00019">
    <property type="entry name" value="Glutathione_Transferase_(cytos"/>
    <property type="match status" value="1"/>
</dbReference>
<dbReference type="RefSeq" id="WP_132583058.1">
    <property type="nucleotide sequence ID" value="NZ_SMAJ01000009.1"/>
</dbReference>
<dbReference type="NCBIfam" id="NF011693">
    <property type="entry name" value="PRK15113.1"/>
    <property type="match status" value="1"/>
</dbReference>
<dbReference type="CDD" id="cd00570">
    <property type="entry name" value="GST_N_family"/>
    <property type="match status" value="1"/>
</dbReference>
<dbReference type="AlphaFoldDB" id="A0A4R3LYJ2"/>
<dbReference type="GO" id="GO:0016034">
    <property type="term" value="F:maleylacetoacetate isomerase activity"/>
    <property type="evidence" value="ECO:0007669"/>
    <property type="project" value="TreeGrafter"/>
</dbReference>
<sequence>MNSLVLYTNSQFSSPYVLSVYATLVEKGLPFELKAVDLNRGEQFSKDYAQLSLTSRVPTLVDGDFSLSESSAIIEYLEEAYPRPAYASVFPEDAKPRARARQIQAWLRSDLGALREERPTTVIYAAKNPKPLSSQAQQAAQKLLTIADMLIGAEGQPLFGQWSIADVDMAVTLNRLVANGDPTPEKIRRYVAQQSSRPCVADWWKRAAQAR</sequence>
<keyword evidence="3" id="KW-1185">Reference proteome</keyword>
<dbReference type="PANTHER" id="PTHR42673">
    <property type="entry name" value="MALEYLACETOACETATE ISOMERASE"/>
    <property type="match status" value="1"/>
</dbReference>
<dbReference type="PANTHER" id="PTHR42673:SF21">
    <property type="entry name" value="GLUTATHIONE S-TRANSFERASE YFCF"/>
    <property type="match status" value="1"/>
</dbReference>
<organism evidence="2 3">
    <name type="scientific">Paralcaligenes ureilyticus</name>
    <dbReference type="NCBI Taxonomy" id="627131"/>
    <lineage>
        <taxon>Bacteria</taxon>
        <taxon>Pseudomonadati</taxon>
        <taxon>Pseudomonadota</taxon>
        <taxon>Betaproteobacteria</taxon>
        <taxon>Burkholderiales</taxon>
        <taxon>Alcaligenaceae</taxon>
        <taxon>Paralcaligenes</taxon>
    </lineage>
</organism>
<dbReference type="InterPro" id="IPR034338">
    <property type="entry name" value="GST_4_C"/>
</dbReference>
<evidence type="ECO:0000259" key="1">
    <source>
        <dbReference type="PROSITE" id="PS50404"/>
    </source>
</evidence>
<comment type="caution">
    <text evidence="2">The sequence shown here is derived from an EMBL/GenBank/DDBJ whole genome shotgun (WGS) entry which is preliminary data.</text>
</comment>
<name>A0A4R3LYJ2_9BURK</name>
<dbReference type="SUPFAM" id="SSF47616">
    <property type="entry name" value="GST C-terminal domain-like"/>
    <property type="match status" value="1"/>
</dbReference>
<dbReference type="EMBL" id="SMAJ01000009">
    <property type="protein sequence ID" value="TCT05722.1"/>
    <property type="molecule type" value="Genomic_DNA"/>
</dbReference>
<evidence type="ECO:0000313" key="3">
    <source>
        <dbReference type="Proteomes" id="UP000295525"/>
    </source>
</evidence>
<dbReference type="GO" id="GO:0006749">
    <property type="term" value="P:glutathione metabolic process"/>
    <property type="evidence" value="ECO:0007669"/>
    <property type="project" value="TreeGrafter"/>
</dbReference>
<dbReference type="InterPro" id="IPR040079">
    <property type="entry name" value="Glutathione_S-Trfase"/>
</dbReference>
<dbReference type="Gene3D" id="3.40.30.10">
    <property type="entry name" value="Glutaredoxin"/>
    <property type="match status" value="1"/>
</dbReference>
<dbReference type="InterPro" id="IPR004045">
    <property type="entry name" value="Glutathione_S-Trfase_N"/>
</dbReference>